<dbReference type="HOGENOM" id="CLU_2168603_0_0_5"/>
<name>B4RGY4_PHEZH</name>
<evidence type="ECO:0000313" key="3">
    <source>
        <dbReference type="Proteomes" id="UP000001868"/>
    </source>
</evidence>
<protein>
    <submittedName>
        <fullName evidence="2">Uncharacterized protein</fullName>
    </submittedName>
</protein>
<organism evidence="2 3">
    <name type="scientific">Phenylobacterium zucineum (strain HLK1)</name>
    <dbReference type="NCBI Taxonomy" id="450851"/>
    <lineage>
        <taxon>Bacteria</taxon>
        <taxon>Pseudomonadati</taxon>
        <taxon>Pseudomonadota</taxon>
        <taxon>Alphaproteobacteria</taxon>
        <taxon>Caulobacterales</taxon>
        <taxon>Caulobacteraceae</taxon>
        <taxon>Phenylobacterium</taxon>
    </lineage>
</organism>
<keyword evidence="3" id="KW-1185">Reference proteome</keyword>
<reference evidence="2 3" key="1">
    <citation type="journal article" date="2008" name="BMC Genomics">
        <title>Complete genome of Phenylobacterium zucineum - a novel facultative intracellular bacterium isolated from human erythroleukemia cell line K562.</title>
        <authorList>
            <person name="Luo Y."/>
            <person name="Xu X."/>
            <person name="Ding Z."/>
            <person name="Liu Z."/>
            <person name="Zhang B."/>
            <person name="Yan Z."/>
            <person name="Sun J."/>
            <person name="Hu S."/>
            <person name="Hu X."/>
        </authorList>
    </citation>
    <scope>NUCLEOTIDE SEQUENCE [LARGE SCALE GENOMIC DNA]</scope>
    <source>
        <strain evidence="2 3">HLK1</strain>
    </source>
</reference>
<dbReference type="eggNOG" id="ENOG5033BXK">
    <property type="taxonomic scope" value="Bacteria"/>
</dbReference>
<feature type="transmembrane region" description="Helical" evidence="1">
    <location>
        <begin position="53"/>
        <end position="83"/>
    </location>
</feature>
<dbReference type="Proteomes" id="UP000001868">
    <property type="component" value="Chromosome"/>
</dbReference>
<sequence>MVCFRPAVPAAPARRLGRRHGRGAPRPGGRLQMSRIVAVDRRPPARALAAGSLAAGALASAAVGALAVGAVAVGALAIGRLAVGRMRIRRLEIDELTVRRLHVLDDRPRR</sequence>
<accession>B4RGY4</accession>
<gene>
    <name evidence="2" type="ordered locus">PHZ_c0936</name>
</gene>
<keyword evidence="1" id="KW-0472">Membrane</keyword>
<evidence type="ECO:0000313" key="2">
    <source>
        <dbReference type="EMBL" id="ACG77350.1"/>
    </source>
</evidence>
<evidence type="ECO:0000256" key="1">
    <source>
        <dbReference type="SAM" id="Phobius"/>
    </source>
</evidence>
<keyword evidence="1" id="KW-0812">Transmembrane</keyword>
<dbReference type="KEGG" id="pzu:PHZ_c0936"/>
<dbReference type="AlphaFoldDB" id="B4RGY4"/>
<dbReference type="STRING" id="450851.PHZ_c0936"/>
<keyword evidence="1" id="KW-1133">Transmembrane helix</keyword>
<dbReference type="EMBL" id="CP000747">
    <property type="protein sequence ID" value="ACG77350.1"/>
    <property type="molecule type" value="Genomic_DNA"/>
</dbReference>
<proteinExistence type="predicted"/>